<comment type="function">
    <text evidence="4">Sulfurates the molybdenum cofactor. Sulfation of molybdenum is essential for xanthine dehydrogenase (XDH) and aldehyde oxidase (ADO) enzymes in which molybdenum cofactor is liganded by 1 oxygen and 1 sulfur atom in active form.</text>
</comment>
<dbReference type="SUPFAM" id="SSF141673">
    <property type="entry name" value="MOSC N-terminal domain-like"/>
    <property type="match status" value="1"/>
</dbReference>
<dbReference type="SUPFAM" id="SSF53383">
    <property type="entry name" value="PLP-dependent transferases"/>
    <property type="match status" value="1"/>
</dbReference>
<feature type="modified residue" description="N6-(pyridoxal phosphate)lysine" evidence="4">
    <location>
        <position position="274"/>
    </location>
</feature>
<feature type="active site" evidence="4">
    <location>
        <position position="432"/>
    </location>
</feature>
<proteinExistence type="inferred from homology"/>
<dbReference type="OMA" id="PCTRCQM"/>
<comment type="caution">
    <text evidence="6">The sequence shown here is derived from an EMBL/GenBank/DDBJ whole genome shotgun (WGS) entry which is preliminary data.</text>
</comment>
<dbReference type="InterPro" id="IPR000192">
    <property type="entry name" value="Aminotrans_V_dom"/>
</dbReference>
<feature type="domain" description="MOSC" evidence="5">
    <location>
        <begin position="644"/>
        <end position="821"/>
    </location>
</feature>
<dbReference type="Pfam" id="PF00266">
    <property type="entry name" value="Aminotran_5"/>
    <property type="match status" value="2"/>
</dbReference>
<keyword evidence="6" id="KW-0032">Aminotransferase</keyword>
<dbReference type="EMBL" id="MVGT01004380">
    <property type="protein sequence ID" value="OVA00053.1"/>
    <property type="molecule type" value="Genomic_DNA"/>
</dbReference>
<dbReference type="PANTHER" id="PTHR14237:SF80">
    <property type="entry name" value="MOLYBDENUM COFACTOR SULFURASE"/>
    <property type="match status" value="1"/>
</dbReference>
<dbReference type="Proteomes" id="UP000195402">
    <property type="component" value="Unassembled WGS sequence"/>
</dbReference>
<dbReference type="EC" id="2.8.1.9" evidence="4"/>
<dbReference type="OrthoDB" id="10264306at2759"/>
<dbReference type="HAMAP" id="MF_03050">
    <property type="entry name" value="MOCOS"/>
    <property type="match status" value="1"/>
</dbReference>
<dbReference type="InterPro" id="IPR005303">
    <property type="entry name" value="MOCOS_middle"/>
</dbReference>
<dbReference type="GO" id="GO:0008265">
    <property type="term" value="F:molybdenum cofactor sulfurtransferase activity"/>
    <property type="evidence" value="ECO:0007669"/>
    <property type="project" value="UniProtKB-UniRule"/>
</dbReference>
<dbReference type="Pfam" id="PF03476">
    <property type="entry name" value="MOSC_N"/>
    <property type="match status" value="1"/>
</dbReference>
<evidence type="ECO:0000313" key="6">
    <source>
        <dbReference type="EMBL" id="OVA00053.1"/>
    </source>
</evidence>
<dbReference type="GO" id="GO:0032787">
    <property type="term" value="P:monocarboxylic acid metabolic process"/>
    <property type="evidence" value="ECO:0007669"/>
    <property type="project" value="UniProtKB-ARBA"/>
</dbReference>
<evidence type="ECO:0000256" key="1">
    <source>
        <dbReference type="ARBA" id="ARBA00022679"/>
    </source>
</evidence>
<sequence>MGEEKEKFLKEFGDDYGYPNSPKNIDEIRASEFKRLDQLVYLDHAGATLYSELQMEMIFKDLTSNVYGNPHSQSDTSSSTSDLVRAARQQVLDYCNASPKDYKCIFTSGATAALKLVGEAFPWSTESSFMYTMENHNSVLGIREYALSQGAVAFAVDIEEVEHHNVQPRSALSSIKLSQHPPQRRSGARIFEEASKASSVYNLFAFPSECNFSGVKFSLDLVKIIKEDSERALGGSSYCRGRWMVLIDAAKGCATQPPDLARFPADFVVISFYKIFGYPTGLGALIVRTEAAELLKKTYFSGGTVAATIADVDFVRRREGIEESFEDGTLSFLSVASIHHGFRIINNLTITAIDRHTSSLGTYVRKMLLALRHGNGAVVCRIYGDSAKISSRECGPTVAFNLKRPDGSWFGYREVEKLASLSGIQLRTGCFCNPGACAKYLGLSHMDLRSNIEAGHVCWDDYDILNGKPIGAVRISFGYMSTFEDAKKFISFLVNTFVSIPSPAGNGYLTRRESMPFSSKGIHLKSITVYPIKSCAGFNVDSWPLSTTAGLQHDREWILRSPSGEILTQKKAPEMCLISTSIDLGRGILYVQSPRCKMKLQINLEPALSFGVKEEMELQSQRYEVQCYDNEINLWFTNAIARPCTLLRCFPSDHRCFVNESGSVGMCRDIESKLNFVNEAQFLLVSEESVSELNSRLISNVQKGSLAQPIHVEPMRFRPNLVISGAEPYAEDDWRSLMIGKDRFTSLGGCNRCKMINLDPQTGPVQKSTEPLATLASFRRVKGKIFFGILLRYDNVDTVVGPKDNDAEAPQLQVGQRVYPDSSFE</sequence>
<dbReference type="InterPro" id="IPR028886">
    <property type="entry name" value="MoCo_sulfurase"/>
</dbReference>
<dbReference type="InterPro" id="IPR005302">
    <property type="entry name" value="MoCF_Sase_C"/>
</dbReference>
<dbReference type="GO" id="GO:0008483">
    <property type="term" value="F:transaminase activity"/>
    <property type="evidence" value="ECO:0007669"/>
    <property type="project" value="UniProtKB-KW"/>
</dbReference>
<dbReference type="STRING" id="56857.A0A200PPC7"/>
<comment type="catalytic activity">
    <reaction evidence="4">
        <text>Mo-molybdopterin + L-cysteine + AH2 = thio-Mo-molybdopterin + L-alanine + A + H2O</text>
        <dbReference type="Rhea" id="RHEA:42636"/>
        <dbReference type="ChEBI" id="CHEBI:13193"/>
        <dbReference type="ChEBI" id="CHEBI:15377"/>
        <dbReference type="ChEBI" id="CHEBI:17499"/>
        <dbReference type="ChEBI" id="CHEBI:35235"/>
        <dbReference type="ChEBI" id="CHEBI:57972"/>
        <dbReference type="ChEBI" id="CHEBI:71302"/>
        <dbReference type="ChEBI" id="CHEBI:82685"/>
        <dbReference type="EC" id="2.8.1.9"/>
    </reaction>
</comment>
<dbReference type="InterPro" id="IPR011037">
    <property type="entry name" value="Pyrv_Knase-like_insert_dom_sf"/>
</dbReference>
<dbReference type="FunCoup" id="A0A200PPC7">
    <property type="interactions" value="1478"/>
</dbReference>
<keyword evidence="7" id="KW-1185">Reference proteome</keyword>
<comment type="cofactor">
    <cofactor evidence="4">
        <name>pyridoxal 5'-phosphate</name>
        <dbReference type="ChEBI" id="CHEBI:597326"/>
    </cofactor>
</comment>
<evidence type="ECO:0000256" key="3">
    <source>
        <dbReference type="ARBA" id="ARBA00023150"/>
    </source>
</evidence>
<evidence type="ECO:0000313" key="7">
    <source>
        <dbReference type="Proteomes" id="UP000195402"/>
    </source>
</evidence>
<protein>
    <recommendedName>
        <fullName evidence="4">Molybdenum cofactor sulfurase</fullName>
        <shortName evidence="4">MCS</shortName>
        <shortName evidence="4">MOS</shortName>
        <shortName evidence="4">MoCo sulfurase</shortName>
        <ecNumber evidence="4">2.8.1.9</ecNumber>
    </recommendedName>
    <alternativeName>
        <fullName evidence="4">Molybdenum cofactor sulfurtransferase</fullName>
    </alternativeName>
</protein>
<dbReference type="InterPro" id="IPR015424">
    <property type="entry name" value="PyrdxlP-dep_Trfase"/>
</dbReference>
<keyword evidence="3 4" id="KW-0501">Molybdenum cofactor biosynthesis</keyword>
<dbReference type="GO" id="GO:0030151">
    <property type="term" value="F:molybdenum ion binding"/>
    <property type="evidence" value="ECO:0007669"/>
    <property type="project" value="UniProtKB-UniRule"/>
</dbReference>
<keyword evidence="1 4" id="KW-0808">Transferase</keyword>
<dbReference type="SUPFAM" id="SSF50800">
    <property type="entry name" value="PK beta-barrel domain-like"/>
    <property type="match status" value="1"/>
</dbReference>
<comment type="similarity">
    <text evidence="4">Belongs to the class-V pyridoxal-phosphate-dependent aminotransferase family. MOCOS subfamily.</text>
</comment>
<dbReference type="GO" id="GO:0016829">
    <property type="term" value="F:lyase activity"/>
    <property type="evidence" value="ECO:0007669"/>
    <property type="project" value="UniProtKB-UniRule"/>
</dbReference>
<reference evidence="6 7" key="1">
    <citation type="journal article" date="2017" name="Mol. Plant">
        <title>The Genome of Medicinal Plant Macleaya cordata Provides New Insights into Benzylisoquinoline Alkaloids Metabolism.</title>
        <authorList>
            <person name="Liu X."/>
            <person name="Liu Y."/>
            <person name="Huang P."/>
            <person name="Ma Y."/>
            <person name="Qing Z."/>
            <person name="Tang Q."/>
            <person name="Cao H."/>
            <person name="Cheng P."/>
            <person name="Zheng Y."/>
            <person name="Yuan Z."/>
            <person name="Zhou Y."/>
            <person name="Liu J."/>
            <person name="Tang Z."/>
            <person name="Zhuo Y."/>
            <person name="Zhang Y."/>
            <person name="Yu L."/>
            <person name="Huang J."/>
            <person name="Yang P."/>
            <person name="Peng Q."/>
            <person name="Zhang J."/>
            <person name="Jiang W."/>
            <person name="Zhang Z."/>
            <person name="Lin K."/>
            <person name="Ro D.K."/>
            <person name="Chen X."/>
            <person name="Xiong X."/>
            <person name="Shang Y."/>
            <person name="Huang S."/>
            <person name="Zeng J."/>
        </authorList>
    </citation>
    <scope>NUCLEOTIDE SEQUENCE [LARGE SCALE GENOMIC DNA]</scope>
    <source>
        <strain evidence="7">cv. BLH2017</strain>
        <tissue evidence="6">Root</tissue>
    </source>
</reference>
<dbReference type="InterPro" id="IPR015421">
    <property type="entry name" value="PyrdxlP-dep_Trfase_major"/>
</dbReference>
<evidence type="ECO:0000256" key="4">
    <source>
        <dbReference type="HAMAP-Rule" id="MF_03050"/>
    </source>
</evidence>
<dbReference type="PANTHER" id="PTHR14237">
    <property type="entry name" value="MOLYBDOPTERIN COFACTOR SULFURASE MOSC"/>
    <property type="match status" value="1"/>
</dbReference>
<organism evidence="6 7">
    <name type="scientific">Macleaya cordata</name>
    <name type="common">Five-seeded plume-poppy</name>
    <name type="synonym">Bocconia cordata</name>
    <dbReference type="NCBI Taxonomy" id="56857"/>
    <lineage>
        <taxon>Eukaryota</taxon>
        <taxon>Viridiplantae</taxon>
        <taxon>Streptophyta</taxon>
        <taxon>Embryophyta</taxon>
        <taxon>Tracheophyta</taxon>
        <taxon>Spermatophyta</taxon>
        <taxon>Magnoliopsida</taxon>
        <taxon>Ranunculales</taxon>
        <taxon>Papaveraceae</taxon>
        <taxon>Papaveroideae</taxon>
        <taxon>Macleaya</taxon>
    </lineage>
</organism>
<dbReference type="GO" id="GO:0006777">
    <property type="term" value="P:Mo-molybdopterin cofactor biosynthetic process"/>
    <property type="evidence" value="ECO:0007669"/>
    <property type="project" value="UniProtKB-UniRule"/>
</dbReference>
<dbReference type="PROSITE" id="PS51340">
    <property type="entry name" value="MOSC"/>
    <property type="match status" value="1"/>
</dbReference>
<dbReference type="Gene3D" id="3.40.640.10">
    <property type="entry name" value="Type I PLP-dependent aspartate aminotransferase-like (Major domain)"/>
    <property type="match status" value="1"/>
</dbReference>
<gene>
    <name evidence="6" type="ORF">BVC80_1697g4</name>
</gene>
<dbReference type="AlphaFoldDB" id="A0A200PPC7"/>
<evidence type="ECO:0000259" key="5">
    <source>
        <dbReference type="PROSITE" id="PS51340"/>
    </source>
</evidence>
<name>A0A200PPC7_MACCD</name>
<dbReference type="GO" id="GO:0030170">
    <property type="term" value="F:pyridoxal phosphate binding"/>
    <property type="evidence" value="ECO:0007669"/>
    <property type="project" value="UniProtKB-UniRule"/>
</dbReference>
<evidence type="ECO:0000256" key="2">
    <source>
        <dbReference type="ARBA" id="ARBA00022898"/>
    </source>
</evidence>
<dbReference type="Pfam" id="PF03473">
    <property type="entry name" value="MOSC"/>
    <property type="match status" value="1"/>
</dbReference>
<dbReference type="InParanoid" id="A0A200PPC7"/>
<keyword evidence="2 4" id="KW-0663">Pyridoxal phosphate</keyword>
<accession>A0A200PPC7</accession>